<sequence>MIETGPSPELGIVFKVVAFILVAYFVNGLFEMMRTYGERREMHKEQQNVQKAETYIKSDTSEERQCLKS</sequence>
<evidence type="ECO:0000313" key="3">
    <source>
        <dbReference type="EMBL" id="RPD91681.1"/>
    </source>
</evidence>
<dbReference type="RefSeq" id="WP_123803243.1">
    <property type="nucleotide sequence ID" value="NZ_RMVG01000045.1"/>
</dbReference>
<dbReference type="AlphaFoldDB" id="A0A3N4N6D3"/>
<comment type="caution">
    <text evidence="3">The sequence shown here is derived from an EMBL/GenBank/DDBJ whole genome shotgun (WGS) entry which is preliminary data.</text>
</comment>
<feature type="transmembrane region" description="Helical" evidence="2">
    <location>
        <begin position="12"/>
        <end position="30"/>
    </location>
</feature>
<dbReference type="Proteomes" id="UP000281332">
    <property type="component" value="Unassembled WGS sequence"/>
</dbReference>
<evidence type="ECO:0000313" key="4">
    <source>
        <dbReference type="Proteomes" id="UP000281332"/>
    </source>
</evidence>
<feature type="region of interest" description="Disordered" evidence="1">
    <location>
        <begin position="44"/>
        <end position="69"/>
    </location>
</feature>
<gene>
    <name evidence="3" type="ORF">BBB56_23280</name>
</gene>
<feature type="compositionally biased region" description="Basic and acidic residues" evidence="1">
    <location>
        <begin position="54"/>
        <end position="69"/>
    </location>
</feature>
<organism evidence="3 4">
    <name type="scientific">Candidatus Pantoea deserta</name>
    <dbReference type="NCBI Taxonomy" id="1869313"/>
    <lineage>
        <taxon>Bacteria</taxon>
        <taxon>Pseudomonadati</taxon>
        <taxon>Pseudomonadota</taxon>
        <taxon>Gammaproteobacteria</taxon>
        <taxon>Enterobacterales</taxon>
        <taxon>Erwiniaceae</taxon>
        <taxon>Pantoea</taxon>
    </lineage>
</organism>
<keyword evidence="2" id="KW-0472">Membrane</keyword>
<evidence type="ECO:0000256" key="1">
    <source>
        <dbReference type="SAM" id="MobiDB-lite"/>
    </source>
</evidence>
<accession>A0A3N4N6D3</accession>
<protein>
    <submittedName>
        <fullName evidence="3">Uncharacterized protein</fullName>
    </submittedName>
</protein>
<proteinExistence type="predicted"/>
<reference evidence="3 4" key="1">
    <citation type="submission" date="2018-11" db="EMBL/GenBank/DDBJ databases">
        <title>Whole genome sequencing of Pantoea sp. RIT388.</title>
        <authorList>
            <person name="Gan H.M."/>
            <person name="Hudson A.O."/>
        </authorList>
    </citation>
    <scope>NUCLEOTIDE SEQUENCE [LARGE SCALE GENOMIC DNA]</scope>
    <source>
        <strain evidence="3 4">RIT388</strain>
    </source>
</reference>
<keyword evidence="2" id="KW-1133">Transmembrane helix</keyword>
<keyword evidence="2" id="KW-0812">Transmembrane</keyword>
<dbReference type="EMBL" id="RMVG01000045">
    <property type="protein sequence ID" value="RPD91681.1"/>
    <property type="molecule type" value="Genomic_DNA"/>
</dbReference>
<name>A0A3N4N6D3_9GAMM</name>
<evidence type="ECO:0000256" key="2">
    <source>
        <dbReference type="SAM" id="Phobius"/>
    </source>
</evidence>
<keyword evidence="4" id="KW-1185">Reference proteome</keyword>